<dbReference type="InterPro" id="IPR019787">
    <property type="entry name" value="Znf_PHD-finger"/>
</dbReference>
<evidence type="ECO:0000256" key="11">
    <source>
        <dbReference type="ARBA" id="ARBA00022964"/>
    </source>
</evidence>
<feature type="region of interest" description="Disordered" evidence="20">
    <location>
        <begin position="101"/>
        <end position="170"/>
    </location>
</feature>
<dbReference type="OrthoDB" id="5876800at2759"/>
<evidence type="ECO:0000256" key="4">
    <source>
        <dbReference type="ARBA" id="ARBA00008037"/>
    </source>
</evidence>
<evidence type="ECO:0000256" key="16">
    <source>
        <dbReference type="ARBA" id="ARBA00023242"/>
    </source>
</evidence>
<keyword evidence="7" id="KW-0479">Metal-binding</keyword>
<evidence type="ECO:0000256" key="15">
    <source>
        <dbReference type="ARBA" id="ARBA00023163"/>
    </source>
</evidence>
<dbReference type="InterPro" id="IPR050690">
    <property type="entry name" value="JHDM1_Histone_Demethylase"/>
</dbReference>
<dbReference type="GO" id="GO:0008270">
    <property type="term" value="F:zinc ion binding"/>
    <property type="evidence" value="ECO:0007669"/>
    <property type="project" value="UniProtKB-KW"/>
</dbReference>
<evidence type="ECO:0000256" key="17">
    <source>
        <dbReference type="ARBA" id="ARBA00031083"/>
    </source>
</evidence>
<dbReference type="PROSITE" id="PS01359">
    <property type="entry name" value="ZF_PHD_1"/>
    <property type="match status" value="1"/>
</dbReference>
<feature type="domain" description="JmjC" evidence="22">
    <location>
        <begin position="591"/>
        <end position="749"/>
    </location>
</feature>
<dbReference type="Pfam" id="PF17811">
    <property type="entry name" value="JHD"/>
    <property type="match status" value="1"/>
</dbReference>
<dbReference type="Pfam" id="PF02373">
    <property type="entry name" value="JmjC"/>
    <property type="match status" value="1"/>
</dbReference>
<feature type="region of interest" description="Disordered" evidence="20">
    <location>
        <begin position="1136"/>
        <end position="1411"/>
    </location>
</feature>
<dbReference type="SUPFAM" id="SSF57903">
    <property type="entry name" value="FYVE/PHD zinc finger"/>
    <property type="match status" value="1"/>
</dbReference>
<dbReference type="SMART" id="SM00558">
    <property type="entry name" value="JmjC"/>
    <property type="match status" value="1"/>
</dbReference>
<name>A0A0F8W8D0_9EURO</name>
<feature type="compositionally biased region" description="Polar residues" evidence="20">
    <location>
        <begin position="1322"/>
        <end position="1348"/>
    </location>
</feature>
<evidence type="ECO:0000256" key="18">
    <source>
        <dbReference type="ARBA" id="ARBA00047915"/>
    </source>
</evidence>
<dbReference type="PROSITE" id="PS51184">
    <property type="entry name" value="JMJC"/>
    <property type="match status" value="1"/>
</dbReference>
<evidence type="ECO:0000256" key="12">
    <source>
        <dbReference type="ARBA" id="ARBA00023002"/>
    </source>
</evidence>
<feature type="compositionally biased region" description="Low complexity" evidence="20">
    <location>
        <begin position="969"/>
        <end position="980"/>
    </location>
</feature>
<feature type="domain" description="PHD-type" evidence="21">
    <location>
        <begin position="333"/>
        <end position="394"/>
    </location>
</feature>
<comment type="caution">
    <text evidence="23">The sequence shown here is derived from an EMBL/GenBank/DDBJ whole genome shotgun (WGS) entry which is preliminary data.</text>
</comment>
<comment type="catalytic activity">
    <reaction evidence="18">
        <text>N(6),N(6)-dimethyl-L-lysyl(36)-[histone H3] + 2 2-oxoglutarate + 2 O2 = L-lysyl(36)-[histone H3] + 2 formaldehyde + 2 succinate + 2 CO2</text>
        <dbReference type="Rhea" id="RHEA:42032"/>
        <dbReference type="Rhea" id="RHEA-COMP:9785"/>
        <dbReference type="Rhea" id="RHEA-COMP:9787"/>
        <dbReference type="ChEBI" id="CHEBI:15379"/>
        <dbReference type="ChEBI" id="CHEBI:16526"/>
        <dbReference type="ChEBI" id="CHEBI:16810"/>
        <dbReference type="ChEBI" id="CHEBI:16842"/>
        <dbReference type="ChEBI" id="CHEBI:29969"/>
        <dbReference type="ChEBI" id="CHEBI:30031"/>
        <dbReference type="ChEBI" id="CHEBI:61976"/>
        <dbReference type="EC" id="1.14.11.27"/>
    </reaction>
</comment>
<dbReference type="EC" id="1.14.11.27" evidence="5"/>
<keyword evidence="12" id="KW-0560">Oxidoreductase</keyword>
<dbReference type="Gene3D" id="2.60.120.650">
    <property type="entry name" value="Cupin"/>
    <property type="match status" value="2"/>
</dbReference>
<feature type="region of interest" description="Disordered" evidence="20">
    <location>
        <begin position="1"/>
        <end position="34"/>
    </location>
</feature>
<evidence type="ECO:0000256" key="5">
    <source>
        <dbReference type="ARBA" id="ARBA00013246"/>
    </source>
</evidence>
<keyword evidence="11" id="KW-0223">Dioxygenase</keyword>
<dbReference type="InterPro" id="IPR003347">
    <property type="entry name" value="JmjC_dom"/>
</dbReference>
<feature type="compositionally biased region" description="Basic and acidic residues" evidence="20">
    <location>
        <begin position="1306"/>
        <end position="1317"/>
    </location>
</feature>
<feature type="region of interest" description="Disordered" evidence="20">
    <location>
        <begin position="306"/>
        <end position="332"/>
    </location>
</feature>
<evidence type="ECO:0000256" key="10">
    <source>
        <dbReference type="ARBA" id="ARBA00022853"/>
    </source>
</evidence>
<evidence type="ECO:0000256" key="14">
    <source>
        <dbReference type="ARBA" id="ARBA00023015"/>
    </source>
</evidence>
<protein>
    <recommendedName>
        <fullName evidence="6">JmjC domain-containing histone demethylation protein 1</fullName>
        <ecNumber evidence="5">1.14.11.27</ecNumber>
    </recommendedName>
    <alternativeName>
        <fullName evidence="17">[Histone-H3]-lysine-36 demethylase 1</fullName>
    </alternativeName>
</protein>
<evidence type="ECO:0000256" key="2">
    <source>
        <dbReference type="ARBA" id="ARBA00003909"/>
    </source>
</evidence>
<dbReference type="PANTHER" id="PTHR23123">
    <property type="entry name" value="PHD/F-BOX CONTAINING PROTEIN"/>
    <property type="match status" value="1"/>
</dbReference>
<feature type="region of interest" description="Disordered" evidence="20">
    <location>
        <begin position="50"/>
        <end position="84"/>
    </location>
</feature>
<keyword evidence="24" id="KW-1185">Reference proteome</keyword>
<feature type="compositionally biased region" description="Basic and acidic residues" evidence="20">
    <location>
        <begin position="126"/>
        <end position="143"/>
    </location>
</feature>
<organism evidence="23 24">
    <name type="scientific">Aspergillus ochraceoroseus</name>
    <dbReference type="NCBI Taxonomy" id="138278"/>
    <lineage>
        <taxon>Eukaryota</taxon>
        <taxon>Fungi</taxon>
        <taxon>Dikarya</taxon>
        <taxon>Ascomycota</taxon>
        <taxon>Pezizomycotina</taxon>
        <taxon>Eurotiomycetes</taxon>
        <taxon>Eurotiomycetidae</taxon>
        <taxon>Eurotiales</taxon>
        <taxon>Aspergillaceae</taxon>
        <taxon>Aspergillus</taxon>
        <taxon>Aspergillus subgen. Nidulantes</taxon>
    </lineage>
</organism>
<dbReference type="SUPFAM" id="SSF51197">
    <property type="entry name" value="Clavaminate synthase-like"/>
    <property type="match status" value="1"/>
</dbReference>
<feature type="region of interest" description="Disordered" evidence="20">
    <location>
        <begin position="1018"/>
        <end position="1038"/>
    </location>
</feature>
<comment type="function">
    <text evidence="2">Histone demethylase that specifically demethylates 'Lys-36' of histone H3, thereby playing a central role in histone code.</text>
</comment>
<feature type="region of interest" description="Disordered" evidence="20">
    <location>
        <begin position="1083"/>
        <end position="1120"/>
    </location>
</feature>
<evidence type="ECO:0000256" key="3">
    <source>
        <dbReference type="ARBA" id="ARBA00004123"/>
    </source>
</evidence>
<keyword evidence="15" id="KW-0804">Transcription</keyword>
<gene>
    <name evidence="23" type="ORF">AOCH_007687</name>
</gene>
<feature type="compositionally biased region" description="Low complexity" evidence="20">
    <location>
        <begin position="1349"/>
        <end position="1371"/>
    </location>
</feature>
<keyword evidence="8 19" id="KW-0863">Zinc-finger</keyword>
<dbReference type="InterPro" id="IPR011011">
    <property type="entry name" value="Znf_FYVE_PHD"/>
</dbReference>
<sequence length="1430" mass="157640">MISATSFLNHTGPRPPRYRTPSPPRRAVEPISPCSTIDARASWVDRSFSRPTTADHSHFSSTIGKFSAPDAPAPPRSGHGRSSSTIDTLATIALATSPTFAPLSYRPPSQNSTSPVSLFPSESTELLERPTKRPRSEEKDYHHQASSSSSSYLQPRSGPAPPANSSSNFDSMKTDAELLLNFARPTNFTPPIHSTKRISVDESYHHHAFHPQSQARAGVGGSYWSSNDENMASNDLGGTTFPSSRMRSQSDGSAAISRPVIPGMRPNTSSSTLQPIIWQEEEDGGEHHWDAVPNAVVKSAQAGLRDAGETTHLGPRRQSPKVEDDTESDDSSQANCAACNLIRIPMETEDQQGDVTWISCDGCKRWFHIVCAGFKNDREIRTVDKFICRTCRPIHGQTTFVRKSSRARTSIDYAGLNQGLVKAATDSLEHHYIEPIRQNRIRFLPESFPRMRPELVSAEYFERGNGMTEPIVIPAELNTCDSVLIPSPDFDALVQDASSQEMFDELLEHLPQEGEDFDTVIDCGQDQLDMVIPQGLTVRTVSELYGPEDRVEVIDVKSQQGEDKRWTMQKWADYYENPGAKIVRNVISLEVSQSKLGKLIRRPRIVRDLDLQDSVWPEELKAVGEYPKVQFYCLMSVADCYTDFHIDFGGSSVFYHIIKGKKTFFFIPPKDKHLRKYEEWCNSPAQDSTFLGDQTKECYRVDLSEGDTMLIPSGWIHAVWTPENSLVIGGNFLTRLNYGMQIKIAKIEKDTKVPRKFRYPFFQKIQWYTALKYLEEDPIPQSVLDSFAHDENYRFHREYPIYYEFGERATAEPPGSPYHNSRFYSQGELEGLPDLAKYLLQTALIAGCYLVEGVTVDARNAIKKSIPKMSGDPIDTIRKFGVWLAWKRGNEKAPQWTRPGVVESNAKNSLAEKKPAGRPSRRSERNVDNQRMYAERQAVQRLPERSVDTTQRDSASNGVGAVLPPSIPPAVSSSSSSASVVKEEPPSKPRAATRGSGLGPKRVACDACRKRRIRCHHKEENNDGGSSKQMAPGSFGLGTLTPTAHDAVSALNSLAAIASGAGLQTGNNNAHPRVDRVDVSPKYTAIGTPHGASSRANDASPDGMNPGKKGRSKACDDCRKSKRRCIHDEYGRIDPVKAQERAKPRAATSSAKRPRANDEGAGSVANKRLKQESTSPVARPAHLSSREVEQPSPIHTAVDHSPLGKTTTRPNKPTSPHAEMVQVEKEEAPSGQNSYASPPAFQADTVVTEEVNAASVSKPVATLVSPPTSLADEMDMHDHADAEGGGGGHAIHTPTTGSRHSSRQPRHVERYMPDVHFVKSAKPTTHSQITRRSSFNGTSGVQKNPPGQSSAPKKSASRPSSSHGKKSFSPSVEKKSDRHAISSTSPSQHGKAPKSDHASVAENDPDAESLRLIRELQEQEFGLRRRAGRV</sequence>
<feature type="region of interest" description="Disordered" evidence="20">
    <location>
        <begin position="894"/>
        <end position="1002"/>
    </location>
</feature>
<feature type="compositionally biased region" description="Polar residues" evidence="20">
    <location>
        <begin position="1204"/>
        <end position="1214"/>
    </location>
</feature>
<feature type="region of interest" description="Disordered" evidence="20">
    <location>
        <begin position="243"/>
        <end position="271"/>
    </location>
</feature>
<dbReference type="GO" id="GO:0000981">
    <property type="term" value="F:DNA-binding transcription factor activity, RNA polymerase II-specific"/>
    <property type="evidence" value="ECO:0007669"/>
    <property type="project" value="InterPro"/>
</dbReference>
<evidence type="ECO:0000313" key="24">
    <source>
        <dbReference type="Proteomes" id="UP000034947"/>
    </source>
</evidence>
<dbReference type="VEuPathDB" id="FungiDB:P175DRAFT_0493926"/>
<reference evidence="23 24" key="1">
    <citation type="submission" date="2015-02" db="EMBL/GenBank/DDBJ databases">
        <title>Draft Genome Sequences of Two Closely-Related Aflatoxigenic Aspergillus Species Obtained from the Cote d'Ivoire.</title>
        <authorList>
            <person name="Moore G.G."/>
            <person name="Beltz S.B."/>
            <person name="Mack B.M."/>
        </authorList>
    </citation>
    <scope>NUCLEOTIDE SEQUENCE [LARGE SCALE GENOMIC DNA]</scope>
    <source>
        <strain evidence="23 24">SRRC1432</strain>
    </source>
</reference>
<comment type="similarity">
    <text evidence="4">Belongs to the JHDM1 histone demethylase family.</text>
</comment>
<feature type="compositionally biased region" description="Basic and acidic residues" evidence="20">
    <location>
        <begin position="942"/>
        <end position="951"/>
    </location>
</feature>
<keyword evidence="14" id="KW-0805">Transcription regulation</keyword>
<dbReference type="InterPro" id="IPR001965">
    <property type="entry name" value="Znf_PHD"/>
</dbReference>
<evidence type="ECO:0000256" key="19">
    <source>
        <dbReference type="PROSITE-ProRule" id="PRU00146"/>
    </source>
</evidence>
<keyword evidence="16" id="KW-0539">Nucleus</keyword>
<feature type="compositionally biased region" description="Polar residues" evidence="20">
    <location>
        <begin position="243"/>
        <end position="252"/>
    </location>
</feature>
<dbReference type="InterPro" id="IPR019786">
    <property type="entry name" value="Zinc_finger_PHD-type_CS"/>
</dbReference>
<dbReference type="EMBL" id="JYKN01003071">
    <property type="protein sequence ID" value="KKK14125.1"/>
    <property type="molecule type" value="Genomic_DNA"/>
</dbReference>
<keyword evidence="9" id="KW-0862">Zinc</keyword>
<dbReference type="SMART" id="SM00249">
    <property type="entry name" value="PHD"/>
    <property type="match status" value="1"/>
</dbReference>
<dbReference type="InterPro" id="IPR041070">
    <property type="entry name" value="JHD"/>
</dbReference>
<dbReference type="CDD" id="cd15517">
    <property type="entry name" value="PHD_TCF19_like"/>
    <property type="match status" value="1"/>
</dbReference>
<evidence type="ECO:0000259" key="22">
    <source>
        <dbReference type="PROSITE" id="PS51184"/>
    </source>
</evidence>
<dbReference type="CDD" id="cd00067">
    <property type="entry name" value="GAL4"/>
    <property type="match status" value="1"/>
</dbReference>
<feature type="compositionally biased region" description="Basic and acidic residues" evidence="20">
    <location>
        <begin position="910"/>
        <end position="928"/>
    </location>
</feature>
<dbReference type="GO" id="GO:0005634">
    <property type="term" value="C:nucleus"/>
    <property type="evidence" value="ECO:0007669"/>
    <property type="project" value="UniProtKB-SubCell"/>
</dbReference>
<feature type="compositionally biased region" description="Polar residues" evidence="20">
    <location>
        <begin position="107"/>
        <end position="124"/>
    </location>
</feature>
<dbReference type="GO" id="GO:0140680">
    <property type="term" value="F:histone H3K36me/H3K36me2 demethylase activity"/>
    <property type="evidence" value="ECO:0007669"/>
    <property type="project" value="UniProtKB-EC"/>
</dbReference>
<proteinExistence type="inferred from homology"/>
<evidence type="ECO:0000313" key="23">
    <source>
        <dbReference type="EMBL" id="KKK14125.1"/>
    </source>
</evidence>
<evidence type="ECO:0000256" key="20">
    <source>
        <dbReference type="SAM" id="MobiDB-lite"/>
    </source>
</evidence>
<evidence type="ECO:0000256" key="8">
    <source>
        <dbReference type="ARBA" id="ARBA00022771"/>
    </source>
</evidence>
<evidence type="ECO:0000256" key="13">
    <source>
        <dbReference type="ARBA" id="ARBA00023004"/>
    </source>
</evidence>
<dbReference type="Proteomes" id="UP000034947">
    <property type="component" value="Unassembled WGS sequence"/>
</dbReference>
<comment type="subcellular location">
    <subcellularLocation>
        <location evidence="3">Nucleus</location>
    </subcellularLocation>
</comment>
<evidence type="ECO:0000256" key="1">
    <source>
        <dbReference type="ARBA" id="ARBA00001954"/>
    </source>
</evidence>
<evidence type="ECO:0000256" key="7">
    <source>
        <dbReference type="ARBA" id="ARBA00022723"/>
    </source>
</evidence>
<evidence type="ECO:0000256" key="6">
    <source>
        <dbReference type="ARBA" id="ARBA00015153"/>
    </source>
</evidence>
<keyword evidence="10" id="KW-0156">Chromatin regulator</keyword>
<keyword evidence="13" id="KW-0408">Iron</keyword>
<accession>A0A0F8W8D0</accession>
<comment type="cofactor">
    <cofactor evidence="1">
        <name>Fe(2+)</name>
        <dbReference type="ChEBI" id="CHEBI:29033"/>
    </cofactor>
</comment>
<evidence type="ECO:0000256" key="9">
    <source>
        <dbReference type="ARBA" id="ARBA00022833"/>
    </source>
</evidence>
<dbReference type="PROSITE" id="PS50016">
    <property type="entry name" value="ZF_PHD_2"/>
    <property type="match status" value="1"/>
</dbReference>
<evidence type="ECO:0000259" key="21">
    <source>
        <dbReference type="PROSITE" id="PS50016"/>
    </source>
</evidence>
<dbReference type="InterPro" id="IPR001138">
    <property type="entry name" value="Zn2Cys6_DnaBD"/>
</dbReference>
<dbReference type="Pfam" id="PF00628">
    <property type="entry name" value="PHD"/>
    <property type="match status" value="1"/>
</dbReference>